<name>A0A1H0SLU5_9ACTN</name>
<evidence type="ECO:0000313" key="7">
    <source>
        <dbReference type="EMBL" id="SDP42703.1"/>
    </source>
</evidence>
<dbReference type="EMBL" id="FNJR01000004">
    <property type="protein sequence ID" value="SDP42703.1"/>
    <property type="molecule type" value="Genomic_DNA"/>
</dbReference>
<evidence type="ECO:0000256" key="1">
    <source>
        <dbReference type="ARBA" id="ARBA00004141"/>
    </source>
</evidence>
<feature type="transmembrane region" description="Helical" evidence="5">
    <location>
        <begin position="125"/>
        <end position="143"/>
    </location>
</feature>
<dbReference type="GO" id="GO:0000271">
    <property type="term" value="P:polysaccharide biosynthetic process"/>
    <property type="evidence" value="ECO:0007669"/>
    <property type="project" value="InterPro"/>
</dbReference>
<keyword evidence="4 5" id="KW-0472">Membrane</keyword>
<reference evidence="8" key="1">
    <citation type="submission" date="2016-10" db="EMBL/GenBank/DDBJ databases">
        <authorList>
            <person name="Varghese N."/>
            <person name="Submissions S."/>
        </authorList>
    </citation>
    <scope>NUCLEOTIDE SEQUENCE [LARGE SCALE GENOMIC DNA]</scope>
    <source>
        <strain evidence="8">DSM 46732</strain>
    </source>
</reference>
<dbReference type="RefSeq" id="WP_092599904.1">
    <property type="nucleotide sequence ID" value="NZ_FNJR01000004.1"/>
</dbReference>
<protein>
    <submittedName>
        <fullName evidence="7">GtrA-like protein</fullName>
    </submittedName>
</protein>
<evidence type="ECO:0000256" key="2">
    <source>
        <dbReference type="ARBA" id="ARBA00022692"/>
    </source>
</evidence>
<dbReference type="Proteomes" id="UP000199497">
    <property type="component" value="Unassembled WGS sequence"/>
</dbReference>
<feature type="transmembrane region" description="Helical" evidence="5">
    <location>
        <begin position="20"/>
        <end position="45"/>
    </location>
</feature>
<evidence type="ECO:0000256" key="5">
    <source>
        <dbReference type="SAM" id="Phobius"/>
    </source>
</evidence>
<keyword evidence="3 5" id="KW-1133">Transmembrane helix</keyword>
<proteinExistence type="predicted"/>
<evidence type="ECO:0000313" key="8">
    <source>
        <dbReference type="Proteomes" id="UP000199497"/>
    </source>
</evidence>
<dbReference type="OrthoDB" id="5185562at2"/>
<feature type="transmembrane region" description="Helical" evidence="5">
    <location>
        <begin position="51"/>
        <end position="67"/>
    </location>
</feature>
<evidence type="ECO:0000259" key="6">
    <source>
        <dbReference type="Pfam" id="PF04138"/>
    </source>
</evidence>
<comment type="subcellular location">
    <subcellularLocation>
        <location evidence="1">Membrane</location>
        <topology evidence="1">Multi-pass membrane protein</topology>
    </subcellularLocation>
</comment>
<feature type="domain" description="GtrA/DPMS transmembrane" evidence="6">
    <location>
        <begin position="24"/>
        <end position="148"/>
    </location>
</feature>
<dbReference type="Pfam" id="PF04138">
    <property type="entry name" value="GtrA_DPMS_TM"/>
    <property type="match status" value="1"/>
</dbReference>
<dbReference type="AlphaFoldDB" id="A0A1H0SLU5"/>
<feature type="transmembrane region" description="Helical" evidence="5">
    <location>
        <begin position="87"/>
        <end position="105"/>
    </location>
</feature>
<keyword evidence="2 5" id="KW-0812">Transmembrane</keyword>
<evidence type="ECO:0000256" key="4">
    <source>
        <dbReference type="ARBA" id="ARBA00023136"/>
    </source>
</evidence>
<accession>A0A1H0SLU5</accession>
<evidence type="ECO:0000256" key="3">
    <source>
        <dbReference type="ARBA" id="ARBA00022989"/>
    </source>
</evidence>
<organism evidence="7 8">
    <name type="scientific">Actinopolyspora xinjiangensis</name>
    <dbReference type="NCBI Taxonomy" id="405564"/>
    <lineage>
        <taxon>Bacteria</taxon>
        <taxon>Bacillati</taxon>
        <taxon>Actinomycetota</taxon>
        <taxon>Actinomycetes</taxon>
        <taxon>Actinopolysporales</taxon>
        <taxon>Actinopolysporaceae</taxon>
        <taxon>Actinopolyspora</taxon>
    </lineage>
</organism>
<dbReference type="InterPro" id="IPR007267">
    <property type="entry name" value="GtrA_DPMS_TM"/>
</dbReference>
<sequence>MSATPEPPSERRGTSRYWRLLRGFAAVSALATASSQLVFVVSYWISSASTLATVLGWLAGAVPNFFLNRRNWGSTGRHQLRGELTRFAVVSVTTFLLAAIATNYTEELAHSLFADSEVRRVILVWGSYLGTYLLMFVLKFFLMDRLVFATPRRHEQVR</sequence>
<keyword evidence="8" id="KW-1185">Reference proteome</keyword>
<gene>
    <name evidence="7" type="ORF">SAMN04487905_10457</name>
</gene>
<dbReference type="GO" id="GO:0016020">
    <property type="term" value="C:membrane"/>
    <property type="evidence" value="ECO:0007669"/>
    <property type="project" value="UniProtKB-SubCell"/>
</dbReference>